<organism evidence="6 7">
    <name type="scientific">Limnohabitans lacus</name>
    <dbReference type="NCBI Taxonomy" id="3045173"/>
    <lineage>
        <taxon>Bacteria</taxon>
        <taxon>Pseudomonadati</taxon>
        <taxon>Pseudomonadota</taxon>
        <taxon>Betaproteobacteria</taxon>
        <taxon>Burkholderiales</taxon>
        <taxon>Comamonadaceae</taxon>
        <taxon>Limnohabitans</taxon>
    </lineage>
</organism>
<proteinExistence type="predicted"/>
<dbReference type="PROSITE" id="PS51128">
    <property type="entry name" value="ZF_DKSA_2"/>
    <property type="match status" value="1"/>
</dbReference>
<dbReference type="Gene3D" id="1.20.120.910">
    <property type="entry name" value="DksA, coiled-coil domain"/>
    <property type="match status" value="1"/>
</dbReference>
<dbReference type="SUPFAM" id="SSF57716">
    <property type="entry name" value="Glucocorticoid receptor-like (DNA-binding domain)"/>
    <property type="match status" value="1"/>
</dbReference>
<dbReference type="PANTHER" id="PTHR33823:SF4">
    <property type="entry name" value="GENERAL STRESS PROTEIN 16O"/>
    <property type="match status" value="1"/>
</dbReference>
<comment type="caution">
    <text evidence="6">The sequence shown here is derived from an EMBL/GenBank/DDBJ whole genome shotgun (WGS) entry which is preliminary data.</text>
</comment>
<dbReference type="InterPro" id="IPR000962">
    <property type="entry name" value="Znf_DskA_TraR"/>
</dbReference>
<evidence type="ECO:0000256" key="4">
    <source>
        <dbReference type="PROSITE-ProRule" id="PRU00510"/>
    </source>
</evidence>
<reference evidence="6" key="1">
    <citation type="submission" date="2023-05" db="EMBL/GenBank/DDBJ databases">
        <title>Limnohabitans sp. strain HM2-2 Genome sequencing and assembly.</title>
        <authorList>
            <person name="Jung Y."/>
        </authorList>
    </citation>
    <scope>NUCLEOTIDE SEQUENCE</scope>
    <source>
        <strain evidence="6">HM2-2</strain>
    </source>
</reference>
<evidence type="ECO:0000256" key="2">
    <source>
        <dbReference type="ARBA" id="ARBA00022771"/>
    </source>
</evidence>
<dbReference type="Pfam" id="PF01258">
    <property type="entry name" value="zf-dskA_traR"/>
    <property type="match status" value="1"/>
</dbReference>
<gene>
    <name evidence="6" type="ORF">QLQ16_11435</name>
</gene>
<keyword evidence="1" id="KW-0479">Metal-binding</keyword>
<dbReference type="Proteomes" id="UP001431902">
    <property type="component" value="Unassembled WGS sequence"/>
</dbReference>
<dbReference type="PANTHER" id="PTHR33823">
    <property type="entry name" value="RNA POLYMERASE-BINDING TRANSCRIPTION FACTOR DKSA-RELATED"/>
    <property type="match status" value="1"/>
</dbReference>
<feature type="zinc finger region" description="dksA C4-type" evidence="4">
    <location>
        <begin position="87"/>
        <end position="111"/>
    </location>
</feature>
<evidence type="ECO:0000313" key="6">
    <source>
        <dbReference type="EMBL" id="MDI9234443.1"/>
    </source>
</evidence>
<evidence type="ECO:0000313" key="7">
    <source>
        <dbReference type="Proteomes" id="UP001431902"/>
    </source>
</evidence>
<accession>A0ABT6X8I4</accession>
<evidence type="ECO:0000256" key="1">
    <source>
        <dbReference type="ARBA" id="ARBA00022723"/>
    </source>
</evidence>
<dbReference type="RefSeq" id="WP_283224811.1">
    <property type="nucleotide sequence ID" value="NZ_JASGBH010000008.1"/>
</dbReference>
<name>A0ABT6X8I4_9BURK</name>
<dbReference type="InterPro" id="IPR037187">
    <property type="entry name" value="DnaK_N"/>
</dbReference>
<keyword evidence="7" id="KW-1185">Reference proteome</keyword>
<feature type="domain" description="Zinc finger DksA/TraR C4-type" evidence="5">
    <location>
        <begin position="82"/>
        <end position="116"/>
    </location>
</feature>
<sequence length="120" mass="13365">MNSSNPLHKERLLRERTQLLARIAQERGGLVSRVDMAAEHDVRDFENRAQAISERNDEFAMNEHETAELGALDAALERLEAGLYGSCKDCGVHIPEARLAAYPAAMRCIDCQSSFENPHG</sequence>
<evidence type="ECO:0000259" key="5">
    <source>
        <dbReference type="Pfam" id="PF01258"/>
    </source>
</evidence>
<protein>
    <submittedName>
        <fullName evidence="6">TraR/DksA family transcriptional regulator</fullName>
    </submittedName>
</protein>
<keyword evidence="2" id="KW-0863">Zinc-finger</keyword>
<keyword evidence="3" id="KW-0862">Zinc</keyword>
<dbReference type="SUPFAM" id="SSF109635">
    <property type="entry name" value="DnaK suppressor protein DksA, alpha-hairpin domain"/>
    <property type="match status" value="1"/>
</dbReference>
<evidence type="ECO:0000256" key="3">
    <source>
        <dbReference type="ARBA" id="ARBA00022833"/>
    </source>
</evidence>
<dbReference type="EMBL" id="JASGBH010000008">
    <property type="protein sequence ID" value="MDI9234443.1"/>
    <property type="molecule type" value="Genomic_DNA"/>
</dbReference>